<dbReference type="Proteomes" id="UP000030645">
    <property type="component" value="Unassembled WGS sequence"/>
</dbReference>
<reference evidence="3" key="1">
    <citation type="submission" date="2013-01" db="EMBL/GenBank/DDBJ databases">
        <title>Draft Genome Sequence of a Mulberry Tree, Morus notabilis C.K. Schneid.</title>
        <authorList>
            <person name="He N."/>
            <person name="Zhao S."/>
        </authorList>
    </citation>
    <scope>NUCLEOTIDE SEQUENCE</scope>
</reference>
<organism evidence="2 3">
    <name type="scientific">Morus notabilis</name>
    <dbReference type="NCBI Taxonomy" id="981085"/>
    <lineage>
        <taxon>Eukaryota</taxon>
        <taxon>Viridiplantae</taxon>
        <taxon>Streptophyta</taxon>
        <taxon>Embryophyta</taxon>
        <taxon>Tracheophyta</taxon>
        <taxon>Spermatophyta</taxon>
        <taxon>Magnoliopsida</taxon>
        <taxon>eudicotyledons</taxon>
        <taxon>Gunneridae</taxon>
        <taxon>Pentapetalae</taxon>
        <taxon>rosids</taxon>
        <taxon>fabids</taxon>
        <taxon>Rosales</taxon>
        <taxon>Moraceae</taxon>
        <taxon>Moreae</taxon>
        <taxon>Morus</taxon>
    </lineage>
</organism>
<feature type="region of interest" description="Disordered" evidence="1">
    <location>
        <begin position="164"/>
        <end position="214"/>
    </location>
</feature>
<evidence type="ECO:0000313" key="2">
    <source>
        <dbReference type="EMBL" id="EXB64487.1"/>
    </source>
</evidence>
<dbReference type="STRING" id="981085.W9R226"/>
<dbReference type="EMBL" id="KE344500">
    <property type="protein sequence ID" value="EXB64487.1"/>
    <property type="molecule type" value="Genomic_DNA"/>
</dbReference>
<feature type="compositionally biased region" description="Polar residues" evidence="1">
    <location>
        <begin position="180"/>
        <end position="200"/>
    </location>
</feature>
<dbReference type="InterPro" id="IPR016549">
    <property type="entry name" value="UCP009193"/>
</dbReference>
<accession>W9R226</accession>
<dbReference type="PANTHER" id="PTHR33675">
    <property type="entry name" value="NUCLEAR RECEPTOR FAMILY 2 GROUP C PROTEIN"/>
    <property type="match status" value="1"/>
</dbReference>
<dbReference type="KEGG" id="mnt:21390146"/>
<dbReference type="AlphaFoldDB" id="W9R226"/>
<evidence type="ECO:0000256" key="1">
    <source>
        <dbReference type="SAM" id="MobiDB-lite"/>
    </source>
</evidence>
<gene>
    <name evidence="2" type="ORF">L484_006724</name>
</gene>
<dbReference type="PIRSF" id="PIRSF009193">
    <property type="entry name" value="UCP009193"/>
    <property type="match status" value="1"/>
</dbReference>
<evidence type="ECO:0000313" key="3">
    <source>
        <dbReference type="Proteomes" id="UP000030645"/>
    </source>
</evidence>
<name>W9R226_9ROSA</name>
<sequence>MAKKRKSDATRLDEVDRTMYTTFCSAANSLSQLYAQAMNHQRLSFQAGERHGLERLYQWIVRQQEEGSRVTTVDIVAYLQNELDFGSEEPPMSPRTLLQQQHLQTAMHSANLGPTIPAAPATAGQGGRWGHSEQRAKNSVFSNALSSPVRRSLQSYNLAAQGSYHSGNFTPHGDAHRSNNEINSYPQQNRDTNPSVSNDSLDMHTDSPDRDFPC</sequence>
<keyword evidence="3" id="KW-1185">Reference proteome</keyword>
<protein>
    <recommendedName>
        <fullName evidence="4">Holocarboxylase synthetase</fullName>
    </recommendedName>
</protein>
<feature type="compositionally biased region" description="Basic and acidic residues" evidence="1">
    <location>
        <begin position="201"/>
        <end position="214"/>
    </location>
</feature>
<dbReference type="PANTHER" id="PTHR33675:SF1">
    <property type="entry name" value="HOLOCARBOXYLASE SYNTHETASE"/>
    <property type="match status" value="1"/>
</dbReference>
<evidence type="ECO:0008006" key="4">
    <source>
        <dbReference type="Google" id="ProtNLM"/>
    </source>
</evidence>
<dbReference type="eggNOG" id="ENOG502QQY0">
    <property type="taxonomic scope" value="Eukaryota"/>
</dbReference>
<dbReference type="OrthoDB" id="755598at2759"/>
<proteinExistence type="predicted"/>